<dbReference type="EMBL" id="JANUBB010000015">
    <property type="protein sequence ID" value="MCS3953081.1"/>
    <property type="molecule type" value="Genomic_DNA"/>
</dbReference>
<dbReference type="InterPro" id="IPR017533">
    <property type="entry name" value="Halocyanin"/>
</dbReference>
<comment type="subcellular location">
    <subcellularLocation>
        <location evidence="1">Periplasm</location>
    </subcellularLocation>
</comment>
<evidence type="ECO:0000256" key="1">
    <source>
        <dbReference type="ARBA" id="ARBA00004418"/>
    </source>
</evidence>
<dbReference type="RefSeq" id="WP_183959331.1">
    <property type="nucleotide sequence ID" value="NZ_JACIFB010000021.1"/>
</dbReference>
<accession>A0A9X2U4G0</accession>
<dbReference type="EMBL" id="JANTYZ010000017">
    <property type="protein sequence ID" value="MCS3866655.1"/>
    <property type="molecule type" value="Genomic_DNA"/>
</dbReference>
<dbReference type="InterPro" id="IPR008972">
    <property type="entry name" value="Cupredoxin"/>
</dbReference>
<feature type="binding site" evidence="7">
    <location>
        <position position="277"/>
    </location>
    <ligand>
        <name>Cu cation</name>
        <dbReference type="ChEBI" id="CHEBI:23378"/>
    </ligand>
</feature>
<dbReference type="Pfam" id="PF00127">
    <property type="entry name" value="Copper-bind"/>
    <property type="match status" value="1"/>
</dbReference>
<keyword evidence="4" id="KW-0574">Periplasm</keyword>
<evidence type="ECO:0000256" key="7">
    <source>
        <dbReference type="PIRSR" id="PIRSR602386-1"/>
    </source>
</evidence>
<evidence type="ECO:0000313" key="9">
    <source>
        <dbReference type="EMBL" id="MCS3866655.1"/>
    </source>
</evidence>
<protein>
    <submittedName>
        <fullName evidence="9">Halocyanin-like protein</fullName>
    </submittedName>
</protein>
<dbReference type="SUPFAM" id="SSF49503">
    <property type="entry name" value="Cupredoxins"/>
    <property type="match status" value="1"/>
</dbReference>
<evidence type="ECO:0000256" key="6">
    <source>
        <dbReference type="ARBA" id="ARBA00023008"/>
    </source>
</evidence>
<organism evidence="9 11">
    <name type="scientific">Salinibacter ruber</name>
    <dbReference type="NCBI Taxonomy" id="146919"/>
    <lineage>
        <taxon>Bacteria</taxon>
        <taxon>Pseudomonadati</taxon>
        <taxon>Rhodothermota</taxon>
        <taxon>Rhodothermia</taxon>
        <taxon>Rhodothermales</taxon>
        <taxon>Salinibacteraceae</taxon>
        <taxon>Salinibacter</taxon>
    </lineage>
</organism>
<proteinExistence type="predicted"/>
<dbReference type="NCBIfam" id="TIGR03102">
    <property type="entry name" value="halo_cynanin"/>
    <property type="match status" value="1"/>
</dbReference>
<keyword evidence="6 7" id="KW-0186">Copper</keyword>
<feature type="binding site" evidence="7">
    <location>
        <position position="269"/>
    </location>
    <ligand>
        <name>Cu cation</name>
        <dbReference type="ChEBI" id="CHEBI:23378"/>
    </ligand>
</feature>
<comment type="caution">
    <text evidence="9">The sequence shown here is derived from an EMBL/GenBank/DDBJ whole genome shotgun (WGS) entry which is preliminary data.</text>
</comment>
<feature type="domain" description="Blue (type 1) copper" evidence="8">
    <location>
        <begin position="198"/>
        <end position="283"/>
    </location>
</feature>
<dbReference type="GO" id="GO:0005507">
    <property type="term" value="F:copper ion binding"/>
    <property type="evidence" value="ECO:0007669"/>
    <property type="project" value="InterPro"/>
</dbReference>
<dbReference type="CDD" id="cd04220">
    <property type="entry name" value="Halocyanin"/>
    <property type="match status" value="1"/>
</dbReference>
<dbReference type="InterPro" id="IPR002386">
    <property type="entry name" value="Amicyanin/Pseudoazurin"/>
</dbReference>
<dbReference type="GO" id="GO:0042597">
    <property type="term" value="C:periplasmic space"/>
    <property type="evidence" value="ECO:0007669"/>
    <property type="project" value="UniProtKB-SubCell"/>
</dbReference>
<evidence type="ECO:0000256" key="2">
    <source>
        <dbReference type="ARBA" id="ARBA00022448"/>
    </source>
</evidence>
<keyword evidence="3 7" id="KW-0479">Metal-binding</keyword>
<evidence type="ECO:0000256" key="5">
    <source>
        <dbReference type="ARBA" id="ARBA00022982"/>
    </source>
</evidence>
<dbReference type="Proteomes" id="UP001155034">
    <property type="component" value="Unassembled WGS sequence"/>
</dbReference>
<keyword evidence="5" id="KW-0249">Electron transport</keyword>
<dbReference type="Gene3D" id="2.60.40.420">
    <property type="entry name" value="Cupredoxins - blue copper proteins"/>
    <property type="match status" value="1"/>
</dbReference>
<evidence type="ECO:0000256" key="3">
    <source>
        <dbReference type="ARBA" id="ARBA00022723"/>
    </source>
</evidence>
<reference evidence="9" key="1">
    <citation type="submission" date="2022-08" db="EMBL/GenBank/DDBJ databases">
        <title>Genomic Encyclopedia of Type Strains, Phase V (KMG-V): Genome sequencing to study the core and pangenomes of soil and plant-associated prokaryotes.</title>
        <authorList>
            <person name="Whitman W."/>
        </authorList>
    </citation>
    <scope>NUCLEOTIDE SEQUENCE</scope>
    <source>
        <strain evidence="9">SP2016B</strain>
        <strain evidence="10">SP2017</strain>
    </source>
</reference>
<keyword evidence="2" id="KW-0813">Transport</keyword>
<feature type="binding site" evidence="7">
    <location>
        <position position="272"/>
    </location>
    <ligand>
        <name>Cu cation</name>
        <dbReference type="ChEBI" id="CHEBI:23378"/>
    </ligand>
</feature>
<dbReference type="InterPro" id="IPR000923">
    <property type="entry name" value="BlueCu_1"/>
</dbReference>
<name>A0A9X2U4G0_9BACT</name>
<evidence type="ECO:0000259" key="8">
    <source>
        <dbReference type="Pfam" id="PF00127"/>
    </source>
</evidence>
<evidence type="ECO:0000256" key="4">
    <source>
        <dbReference type="ARBA" id="ARBA00022764"/>
    </source>
</evidence>
<sequence>MDTQDDRSTATRLLLILGAGLLLALAWQGGRMSASGMLPFGMMSPGHGESMMGRGHTREAFHLGEGDDFEGETGLQRCRAMMGTMDGMHQSMQSMMGMRARTDTSASRPYRGMMGSRMGRMHEGMENREPQMDAEQMRQICRTMHEAMRAAMHGEAVDSDNAADGAFEEAGLSAKTSRWLQSARGAESIVDRTGEEEVVIEVGAGDGLQYLPVVVRVDPGTTVRWRWTGQGGLHDVAFQNADLQTPLRGEAGFTFRHVFRTPGEYRYECTPHSGVGMRGAVLVSSAE</sequence>
<gene>
    <name evidence="9" type="ORF">GGP82_003235</name>
    <name evidence="10" type="ORF">GGP83_003056</name>
</gene>
<dbReference type="AlphaFoldDB" id="A0A9X2U4G0"/>
<dbReference type="Proteomes" id="UP001155010">
    <property type="component" value="Unassembled WGS sequence"/>
</dbReference>
<comment type="cofactor">
    <cofactor evidence="7">
        <name>Cu cation</name>
        <dbReference type="ChEBI" id="CHEBI:23378"/>
    </cofactor>
    <text evidence="7">Binds 1 copper ion per subunit.</text>
</comment>
<dbReference type="GO" id="GO:0009055">
    <property type="term" value="F:electron transfer activity"/>
    <property type="evidence" value="ECO:0007669"/>
    <property type="project" value="InterPro"/>
</dbReference>
<evidence type="ECO:0000313" key="10">
    <source>
        <dbReference type="EMBL" id="MCS3953081.1"/>
    </source>
</evidence>
<dbReference type="PRINTS" id="PR00155">
    <property type="entry name" value="AMICYANIN"/>
</dbReference>
<evidence type="ECO:0000313" key="11">
    <source>
        <dbReference type="Proteomes" id="UP001155034"/>
    </source>
</evidence>
<feature type="binding site" evidence="7">
    <location>
        <position position="234"/>
    </location>
    <ligand>
        <name>Cu cation</name>
        <dbReference type="ChEBI" id="CHEBI:23378"/>
    </ligand>
</feature>